<name>A0ABU5KKN9_9BACL</name>
<reference evidence="2 3" key="1">
    <citation type="submission" date="2023-12" db="EMBL/GenBank/DDBJ databases">
        <title>Jeotgalibacillus haloalkaliphilus sp. nov., a novel salt-tolerant bacteria, isolated from the estuary of the Fenhe River into the Yellow River.</title>
        <authorList>
            <person name="Li Y."/>
        </authorList>
    </citation>
    <scope>NUCLEOTIDE SEQUENCE [LARGE SCALE GENOMIC DNA]</scope>
    <source>
        <strain evidence="2 3">HH7-29</strain>
    </source>
</reference>
<accession>A0ABU5KKN9</accession>
<comment type="caution">
    <text evidence="2">The sequence shown here is derived from an EMBL/GenBank/DDBJ whole genome shotgun (WGS) entry which is preliminary data.</text>
</comment>
<proteinExistence type="predicted"/>
<keyword evidence="2" id="KW-0238">DNA-binding</keyword>
<evidence type="ECO:0000313" key="3">
    <source>
        <dbReference type="Proteomes" id="UP001292084"/>
    </source>
</evidence>
<protein>
    <submittedName>
        <fullName evidence="2">DNA-binding response regulator</fullName>
    </submittedName>
</protein>
<evidence type="ECO:0000256" key="1">
    <source>
        <dbReference type="SAM" id="MobiDB-lite"/>
    </source>
</evidence>
<gene>
    <name evidence="2" type="ORF">UFB30_05365</name>
</gene>
<organism evidence="2 3">
    <name type="scientific">Jeotgalibacillus haloalkalitolerans</name>
    <dbReference type="NCBI Taxonomy" id="3104292"/>
    <lineage>
        <taxon>Bacteria</taxon>
        <taxon>Bacillati</taxon>
        <taxon>Bacillota</taxon>
        <taxon>Bacilli</taxon>
        <taxon>Bacillales</taxon>
        <taxon>Caryophanaceae</taxon>
        <taxon>Jeotgalibacillus</taxon>
    </lineage>
</organism>
<dbReference type="GO" id="GO:0003677">
    <property type="term" value="F:DNA binding"/>
    <property type="evidence" value="ECO:0007669"/>
    <property type="project" value="UniProtKB-KW"/>
</dbReference>
<dbReference type="RefSeq" id="WP_322420660.1">
    <property type="nucleotide sequence ID" value="NZ_JAXQNN010000002.1"/>
</dbReference>
<dbReference type="Proteomes" id="UP001292084">
    <property type="component" value="Unassembled WGS sequence"/>
</dbReference>
<evidence type="ECO:0000313" key="2">
    <source>
        <dbReference type="EMBL" id="MDZ5711643.1"/>
    </source>
</evidence>
<dbReference type="SUPFAM" id="SSF88659">
    <property type="entry name" value="Sigma3 and sigma4 domains of RNA polymerase sigma factors"/>
    <property type="match status" value="1"/>
</dbReference>
<feature type="region of interest" description="Disordered" evidence="1">
    <location>
        <begin position="132"/>
        <end position="151"/>
    </location>
</feature>
<dbReference type="EMBL" id="JAXQNN010000002">
    <property type="protein sequence ID" value="MDZ5711643.1"/>
    <property type="molecule type" value="Genomic_DNA"/>
</dbReference>
<dbReference type="InterPro" id="IPR013324">
    <property type="entry name" value="RNA_pol_sigma_r3/r4-like"/>
</dbReference>
<keyword evidence="3" id="KW-1185">Reference proteome</keyword>
<sequence length="151" mass="17248">MNKEQIANTLKDYHWMVATLADKRNMMITSAGLVAKGGIESSLPSGQGQHSDPVFNEVTRREKQNKFTRQLEEKVLYIQQAVEEIDNPKDQAVLHYLLLGKSYMEIAIRLDLSKDEVRWCRKRIIKAISEHHDSHNSPNVDKGEKTSVKCG</sequence>